<dbReference type="PANTHER" id="PTHR33164">
    <property type="entry name" value="TRANSCRIPTIONAL REGULATOR, MARR FAMILY"/>
    <property type="match status" value="1"/>
</dbReference>
<organism evidence="2 3">
    <name type="scientific">Actinoplanes cyaneus</name>
    <dbReference type="NCBI Taxonomy" id="52696"/>
    <lineage>
        <taxon>Bacteria</taxon>
        <taxon>Bacillati</taxon>
        <taxon>Actinomycetota</taxon>
        <taxon>Actinomycetes</taxon>
        <taxon>Micromonosporales</taxon>
        <taxon>Micromonosporaceae</taxon>
        <taxon>Actinoplanes</taxon>
    </lineage>
</organism>
<dbReference type="InterPro" id="IPR036388">
    <property type="entry name" value="WH-like_DNA-bd_sf"/>
</dbReference>
<proteinExistence type="predicted"/>
<reference evidence="2" key="1">
    <citation type="submission" date="2021-01" db="EMBL/GenBank/DDBJ databases">
        <title>Whole genome shotgun sequence of Actinoplanes cyaneus NBRC 14990.</title>
        <authorList>
            <person name="Komaki H."/>
            <person name="Tamura T."/>
        </authorList>
    </citation>
    <scope>NUCLEOTIDE SEQUENCE</scope>
    <source>
        <strain evidence="2">NBRC 14990</strain>
    </source>
</reference>
<dbReference type="InterPro" id="IPR000835">
    <property type="entry name" value="HTH_MarR-typ"/>
</dbReference>
<dbReference type="InterPro" id="IPR039422">
    <property type="entry name" value="MarR/SlyA-like"/>
</dbReference>
<dbReference type="GO" id="GO:0006950">
    <property type="term" value="P:response to stress"/>
    <property type="evidence" value="ECO:0007669"/>
    <property type="project" value="TreeGrafter"/>
</dbReference>
<evidence type="ECO:0000313" key="3">
    <source>
        <dbReference type="Proteomes" id="UP000619479"/>
    </source>
</evidence>
<name>A0A919MD19_9ACTN</name>
<dbReference type="Gene3D" id="1.10.10.10">
    <property type="entry name" value="Winged helix-like DNA-binding domain superfamily/Winged helix DNA-binding domain"/>
    <property type="match status" value="1"/>
</dbReference>
<dbReference type="SMART" id="SM00347">
    <property type="entry name" value="HTH_MARR"/>
    <property type="match status" value="1"/>
</dbReference>
<evidence type="ECO:0000313" key="2">
    <source>
        <dbReference type="EMBL" id="GID71239.1"/>
    </source>
</evidence>
<accession>A0A919MD19</accession>
<comment type="caution">
    <text evidence="2">The sequence shown here is derived from an EMBL/GenBank/DDBJ whole genome shotgun (WGS) entry which is preliminary data.</text>
</comment>
<dbReference type="Pfam" id="PF12802">
    <property type="entry name" value="MarR_2"/>
    <property type="match status" value="1"/>
</dbReference>
<dbReference type="GO" id="GO:0003700">
    <property type="term" value="F:DNA-binding transcription factor activity"/>
    <property type="evidence" value="ECO:0007669"/>
    <property type="project" value="InterPro"/>
</dbReference>
<dbReference type="RefSeq" id="WP_203756218.1">
    <property type="nucleotide sequence ID" value="NZ_BAAAUC010000097.1"/>
</dbReference>
<protein>
    <recommendedName>
        <fullName evidence="1">HTH marR-type domain-containing protein</fullName>
    </recommendedName>
</protein>
<dbReference type="AlphaFoldDB" id="A0A919MD19"/>
<sequence>MGTETTSPAVGERVDARPGMAGLSRRLARAARVVAAAEATALHEEDLDPREYALLTVLIGGRLRTNQLARVMSTSGTTTRKLVDALTDRGLISRSAGRYDGRVRHVELTPAGENRIRNARAAVADAVGRLLAGAGFTDEAMARLGVLLDEIGRAPAPTGYALRPPPE</sequence>
<keyword evidence="3" id="KW-1185">Reference proteome</keyword>
<dbReference type="PROSITE" id="PS50995">
    <property type="entry name" value="HTH_MARR_2"/>
    <property type="match status" value="1"/>
</dbReference>
<gene>
    <name evidence="2" type="ORF">Acy02nite_91200</name>
</gene>
<dbReference type="Proteomes" id="UP000619479">
    <property type="component" value="Unassembled WGS sequence"/>
</dbReference>
<evidence type="ECO:0000259" key="1">
    <source>
        <dbReference type="PROSITE" id="PS50995"/>
    </source>
</evidence>
<feature type="domain" description="HTH marR-type" evidence="1">
    <location>
        <begin position="20"/>
        <end position="153"/>
    </location>
</feature>
<dbReference type="EMBL" id="BOMH01000108">
    <property type="protein sequence ID" value="GID71239.1"/>
    <property type="molecule type" value="Genomic_DNA"/>
</dbReference>
<dbReference type="InterPro" id="IPR036390">
    <property type="entry name" value="WH_DNA-bd_sf"/>
</dbReference>
<dbReference type="PANTHER" id="PTHR33164:SF99">
    <property type="entry name" value="MARR FAMILY REGULATORY PROTEIN"/>
    <property type="match status" value="1"/>
</dbReference>
<dbReference type="SUPFAM" id="SSF46785">
    <property type="entry name" value="Winged helix' DNA-binding domain"/>
    <property type="match status" value="1"/>
</dbReference>